<organism evidence="6 7">
    <name type="scientific">Legionella beliardensis</name>
    <dbReference type="NCBI Taxonomy" id="91822"/>
    <lineage>
        <taxon>Bacteria</taxon>
        <taxon>Pseudomonadati</taxon>
        <taxon>Pseudomonadota</taxon>
        <taxon>Gammaproteobacteria</taxon>
        <taxon>Legionellales</taxon>
        <taxon>Legionellaceae</taxon>
        <taxon>Legionella</taxon>
    </lineage>
</organism>
<dbReference type="InterPro" id="IPR050170">
    <property type="entry name" value="TruD_pseudoU_synthase"/>
</dbReference>
<dbReference type="PANTHER" id="PTHR47811">
    <property type="entry name" value="TRNA PSEUDOURIDINE SYNTHASE D"/>
    <property type="match status" value="1"/>
</dbReference>
<evidence type="ECO:0000313" key="6">
    <source>
        <dbReference type="EMBL" id="STX29962.1"/>
    </source>
</evidence>
<reference evidence="6 7" key="1">
    <citation type="submission" date="2018-06" db="EMBL/GenBank/DDBJ databases">
        <authorList>
            <consortium name="Pathogen Informatics"/>
            <person name="Doyle S."/>
        </authorList>
    </citation>
    <scope>NUCLEOTIDE SEQUENCE [LARGE SCALE GENOMIC DNA]</scope>
    <source>
        <strain evidence="6 7">NCTC13315</strain>
    </source>
</reference>
<comment type="function">
    <text evidence="4">Responsible for synthesis of pseudouridine from uracil-13 in transfer RNAs.</text>
</comment>
<dbReference type="GO" id="GO:0005829">
    <property type="term" value="C:cytosol"/>
    <property type="evidence" value="ECO:0007669"/>
    <property type="project" value="TreeGrafter"/>
</dbReference>
<dbReference type="OrthoDB" id="1550679at2"/>
<evidence type="ECO:0000313" key="7">
    <source>
        <dbReference type="Proteomes" id="UP000254968"/>
    </source>
</evidence>
<proteinExistence type="inferred from homology"/>
<dbReference type="Proteomes" id="UP000254968">
    <property type="component" value="Unassembled WGS sequence"/>
</dbReference>
<evidence type="ECO:0000256" key="3">
    <source>
        <dbReference type="ARBA" id="ARBA00023235"/>
    </source>
</evidence>
<dbReference type="Gene3D" id="3.30.2340.10">
    <property type="entry name" value="TruD, insertion domain"/>
    <property type="match status" value="1"/>
</dbReference>
<dbReference type="PANTHER" id="PTHR47811:SF1">
    <property type="entry name" value="TRNA PSEUDOURIDINE SYNTHASE D"/>
    <property type="match status" value="1"/>
</dbReference>
<dbReference type="Pfam" id="PF01142">
    <property type="entry name" value="TruD"/>
    <property type="match status" value="2"/>
</dbReference>
<dbReference type="AlphaFoldDB" id="A0A378I544"/>
<keyword evidence="7" id="KW-1185">Reference proteome</keyword>
<name>A0A378I544_9GAMM</name>
<dbReference type="SUPFAM" id="SSF55120">
    <property type="entry name" value="Pseudouridine synthase"/>
    <property type="match status" value="1"/>
</dbReference>
<dbReference type="GO" id="GO:0031119">
    <property type="term" value="P:tRNA pseudouridine synthesis"/>
    <property type="evidence" value="ECO:0007669"/>
    <property type="project" value="UniProtKB-UniRule"/>
</dbReference>
<keyword evidence="2 4" id="KW-0819">tRNA processing</keyword>
<protein>
    <recommendedName>
        <fullName evidence="4">tRNA pseudouridine synthase D</fullName>
        <ecNumber evidence="4">5.4.99.27</ecNumber>
    </recommendedName>
    <alternativeName>
        <fullName evidence="4">tRNA pseudouridine(13) synthase</fullName>
    </alternativeName>
    <alternativeName>
        <fullName evidence="4">tRNA pseudouridylate synthase D</fullName>
    </alternativeName>
    <alternativeName>
        <fullName evidence="4">tRNA-uridine isomerase D</fullName>
    </alternativeName>
</protein>
<dbReference type="Gene3D" id="3.30.2350.20">
    <property type="entry name" value="TruD, catalytic domain"/>
    <property type="match status" value="1"/>
</dbReference>
<dbReference type="GO" id="GO:0160150">
    <property type="term" value="F:tRNA pseudouridine(13) synthase activity"/>
    <property type="evidence" value="ECO:0007669"/>
    <property type="project" value="UniProtKB-EC"/>
</dbReference>
<dbReference type="CDD" id="cd02575">
    <property type="entry name" value="PseudoU_synth_EcTruD"/>
    <property type="match status" value="1"/>
</dbReference>
<feature type="domain" description="TRUD" evidence="5">
    <location>
        <begin position="154"/>
        <end position="302"/>
    </location>
</feature>
<sequence>MYSLNWSYAYGKPESTALFKFKPEDFQVTEIYAGEFSGEGEHILIKIEKHGLTTEEVVKSLSRLINKPVKAISYAGLKDRQAVAIQWLSIHAPGEVISGIETLQDSGWKILALTRHNKKLKPGFLAGNHFKIKLRNLTNETLFRQRIEQIKLTGVPNYFGEQRFGRDGGNVAKAHAMLIEGRKVKDRFLKGMYYSAARSWLYNLILSRRVSQNNWNVPINGDVMQLSGSNSIFTIENVEENIIKRVQEKDLSPASPLPGKTKNKVKHDALILINDVYKEWQPWLTSLAEHGLEEAWRANILSLQNLEYSFLNNSAELSFTLPAGSYATAVLRELVQY</sequence>
<keyword evidence="3 4" id="KW-0413">Isomerase</keyword>
<dbReference type="PROSITE" id="PS50984">
    <property type="entry name" value="TRUD"/>
    <property type="match status" value="1"/>
</dbReference>
<dbReference type="RefSeq" id="WP_115303657.1">
    <property type="nucleotide sequence ID" value="NZ_CAAAHO010000005.1"/>
</dbReference>
<dbReference type="HAMAP" id="MF_01082">
    <property type="entry name" value="TruD"/>
    <property type="match status" value="1"/>
</dbReference>
<dbReference type="InterPro" id="IPR001656">
    <property type="entry name" value="PsdUridine_synth_TruD"/>
</dbReference>
<dbReference type="GO" id="GO:0003723">
    <property type="term" value="F:RNA binding"/>
    <property type="evidence" value="ECO:0007669"/>
    <property type="project" value="InterPro"/>
</dbReference>
<evidence type="ECO:0000259" key="5">
    <source>
        <dbReference type="PROSITE" id="PS50984"/>
    </source>
</evidence>
<feature type="active site" description="Nucleophile" evidence="4">
    <location>
        <position position="79"/>
    </location>
</feature>
<dbReference type="InterPro" id="IPR043165">
    <property type="entry name" value="TruD_insert_sf"/>
</dbReference>
<dbReference type="InterPro" id="IPR020103">
    <property type="entry name" value="PsdUridine_synth_cat_dom_sf"/>
</dbReference>
<accession>A0A378I544</accession>
<evidence type="ECO:0000256" key="1">
    <source>
        <dbReference type="ARBA" id="ARBA00007953"/>
    </source>
</evidence>
<gene>
    <name evidence="4 6" type="primary">truD</name>
    <name evidence="6" type="ORF">NCTC13315_02522</name>
</gene>
<comment type="similarity">
    <text evidence="1 4">Belongs to the pseudouridine synthase TruD family.</text>
</comment>
<evidence type="ECO:0000256" key="2">
    <source>
        <dbReference type="ARBA" id="ARBA00022694"/>
    </source>
</evidence>
<evidence type="ECO:0000256" key="4">
    <source>
        <dbReference type="HAMAP-Rule" id="MF_01082"/>
    </source>
</evidence>
<dbReference type="EC" id="5.4.99.27" evidence="4"/>
<comment type="catalytic activity">
    <reaction evidence="4">
        <text>uridine(13) in tRNA = pseudouridine(13) in tRNA</text>
        <dbReference type="Rhea" id="RHEA:42540"/>
        <dbReference type="Rhea" id="RHEA-COMP:10105"/>
        <dbReference type="Rhea" id="RHEA-COMP:10106"/>
        <dbReference type="ChEBI" id="CHEBI:65314"/>
        <dbReference type="ChEBI" id="CHEBI:65315"/>
        <dbReference type="EC" id="5.4.99.27"/>
    </reaction>
</comment>
<dbReference type="InterPro" id="IPR042214">
    <property type="entry name" value="TruD_catalytic"/>
</dbReference>
<dbReference type="EMBL" id="UGNV01000001">
    <property type="protein sequence ID" value="STX29962.1"/>
    <property type="molecule type" value="Genomic_DNA"/>
</dbReference>
<dbReference type="InterPro" id="IPR011760">
    <property type="entry name" value="PsdUridine_synth_TruD_insert"/>
</dbReference>